<accession>A0AAJ6P888</accession>
<evidence type="ECO:0000313" key="1">
    <source>
        <dbReference type="EMBL" id="WGV24435.1"/>
    </source>
</evidence>
<organism evidence="1 2">
    <name type="scientific">Halotia branconii CENA392</name>
    <dbReference type="NCBI Taxonomy" id="1539056"/>
    <lineage>
        <taxon>Bacteria</taxon>
        <taxon>Bacillati</taxon>
        <taxon>Cyanobacteriota</taxon>
        <taxon>Cyanophyceae</taxon>
        <taxon>Nostocales</taxon>
        <taxon>Nodulariaceae</taxon>
        <taxon>Halotia</taxon>
    </lineage>
</organism>
<gene>
    <name evidence="1" type="ORF">QI031_22020</name>
</gene>
<dbReference type="KEGG" id="hbq:QI031_22020"/>
<keyword evidence="2" id="KW-1185">Reference proteome</keyword>
<proteinExistence type="predicted"/>
<sequence length="45" mass="5072">MQTQNIQPKSFELGSMKMKKFAIREAETVKTTAPAAYPIWLCIGL</sequence>
<dbReference type="RefSeq" id="WP_281481757.1">
    <property type="nucleotide sequence ID" value="NZ_CP124543.1"/>
</dbReference>
<dbReference type="EMBL" id="CP124543">
    <property type="protein sequence ID" value="WGV24435.1"/>
    <property type="molecule type" value="Genomic_DNA"/>
</dbReference>
<protein>
    <submittedName>
        <fullName evidence="1">Uncharacterized protein</fullName>
    </submittedName>
</protein>
<evidence type="ECO:0000313" key="2">
    <source>
        <dbReference type="Proteomes" id="UP001223520"/>
    </source>
</evidence>
<dbReference type="Proteomes" id="UP001223520">
    <property type="component" value="Chromosome"/>
</dbReference>
<name>A0AAJ6P888_9CYAN</name>
<reference evidence="1 2" key="1">
    <citation type="journal article" date="2023" name="Limnol Oceanogr Lett">
        <title>Environmental adaptations by the intertidal Antarctic cyanobacterium Halotia branconii CENA392 as revealed using long-read genome sequencing.</title>
        <authorList>
            <person name="Dextro R.B."/>
            <person name="Delbaje E."/>
            <person name="Freitas P.N.N."/>
            <person name="Geraldes V."/>
            <person name="Pinto E."/>
            <person name="Long P.F."/>
            <person name="Fiore M.F."/>
        </authorList>
    </citation>
    <scope>NUCLEOTIDE SEQUENCE [LARGE SCALE GENOMIC DNA]</scope>
    <source>
        <strain evidence="1 2">CENA392</strain>
    </source>
</reference>
<dbReference type="AlphaFoldDB" id="A0AAJ6P888"/>